<gene>
    <name evidence="9" type="ORF">HZU44_18900</name>
</gene>
<evidence type="ECO:0000313" key="9">
    <source>
        <dbReference type="EMBL" id="QLJ96946.1"/>
    </source>
</evidence>
<keyword evidence="4 7" id="KW-0812">Transmembrane</keyword>
<feature type="transmembrane region" description="Helical" evidence="7">
    <location>
        <begin position="406"/>
        <end position="425"/>
    </location>
</feature>
<dbReference type="CDD" id="cd17321">
    <property type="entry name" value="MFS_MMR_MDR_like"/>
    <property type="match status" value="1"/>
</dbReference>
<proteinExistence type="predicted"/>
<dbReference type="InterPro" id="IPR036259">
    <property type="entry name" value="MFS_trans_sf"/>
</dbReference>
<dbReference type="InterPro" id="IPR011701">
    <property type="entry name" value="MFS"/>
</dbReference>
<keyword evidence="6 7" id="KW-0472">Membrane</keyword>
<feature type="domain" description="Major facilitator superfamily (MFS) profile" evidence="8">
    <location>
        <begin position="16"/>
        <end position="461"/>
    </location>
</feature>
<keyword evidence="5 7" id="KW-1133">Transmembrane helix</keyword>
<dbReference type="InterPro" id="IPR020846">
    <property type="entry name" value="MFS_dom"/>
</dbReference>
<evidence type="ECO:0000256" key="4">
    <source>
        <dbReference type="ARBA" id="ARBA00022692"/>
    </source>
</evidence>
<feature type="transmembrane region" description="Helical" evidence="7">
    <location>
        <begin position="12"/>
        <end position="34"/>
    </location>
</feature>
<evidence type="ECO:0000256" key="1">
    <source>
        <dbReference type="ARBA" id="ARBA00004651"/>
    </source>
</evidence>
<dbReference type="PRINTS" id="PR01036">
    <property type="entry name" value="TCRTETB"/>
</dbReference>
<feature type="transmembrane region" description="Helical" evidence="7">
    <location>
        <begin position="302"/>
        <end position="322"/>
    </location>
</feature>
<dbReference type="GO" id="GO:0005886">
    <property type="term" value="C:plasma membrane"/>
    <property type="evidence" value="ECO:0007669"/>
    <property type="project" value="UniProtKB-SubCell"/>
</dbReference>
<comment type="subcellular location">
    <subcellularLocation>
        <location evidence="1">Cell membrane</location>
        <topology evidence="1">Multi-pass membrane protein</topology>
    </subcellularLocation>
</comment>
<dbReference type="PROSITE" id="PS50850">
    <property type="entry name" value="MFS"/>
    <property type="match status" value="1"/>
</dbReference>
<feature type="transmembrane region" description="Helical" evidence="7">
    <location>
        <begin position="365"/>
        <end position="385"/>
    </location>
</feature>
<evidence type="ECO:0000259" key="8">
    <source>
        <dbReference type="PROSITE" id="PS50850"/>
    </source>
</evidence>
<dbReference type="SUPFAM" id="SSF103473">
    <property type="entry name" value="MFS general substrate transporter"/>
    <property type="match status" value="1"/>
</dbReference>
<dbReference type="GO" id="GO:0022857">
    <property type="term" value="F:transmembrane transporter activity"/>
    <property type="evidence" value="ECO:0007669"/>
    <property type="project" value="InterPro"/>
</dbReference>
<organism evidence="9">
    <name type="scientific">Micromonospora carbonacea</name>
    <dbReference type="NCBI Taxonomy" id="47853"/>
    <lineage>
        <taxon>Bacteria</taxon>
        <taxon>Bacillati</taxon>
        <taxon>Actinomycetota</taxon>
        <taxon>Actinomycetes</taxon>
        <taxon>Micromonosporales</taxon>
        <taxon>Micromonosporaceae</taxon>
        <taxon>Micromonospora</taxon>
    </lineage>
</organism>
<feature type="transmembrane region" description="Helical" evidence="7">
    <location>
        <begin position="334"/>
        <end position="353"/>
    </location>
</feature>
<evidence type="ECO:0000256" key="6">
    <source>
        <dbReference type="ARBA" id="ARBA00023136"/>
    </source>
</evidence>
<feature type="transmembrane region" description="Helical" evidence="7">
    <location>
        <begin position="268"/>
        <end position="290"/>
    </location>
</feature>
<feature type="transmembrane region" description="Helical" evidence="7">
    <location>
        <begin position="232"/>
        <end position="248"/>
    </location>
</feature>
<dbReference type="EMBL" id="CP058905">
    <property type="protein sequence ID" value="QLJ96946.1"/>
    <property type="molecule type" value="Genomic_DNA"/>
</dbReference>
<feature type="transmembrane region" description="Helical" evidence="7">
    <location>
        <begin position="437"/>
        <end position="456"/>
    </location>
</feature>
<keyword evidence="3" id="KW-1003">Cell membrane</keyword>
<evidence type="ECO:0000256" key="3">
    <source>
        <dbReference type="ARBA" id="ARBA00022475"/>
    </source>
</evidence>
<dbReference type="PANTHER" id="PTHR42718">
    <property type="entry name" value="MAJOR FACILITATOR SUPERFAMILY MULTIDRUG TRANSPORTER MFSC"/>
    <property type="match status" value="1"/>
</dbReference>
<feature type="transmembrane region" description="Helical" evidence="7">
    <location>
        <begin position="168"/>
        <end position="188"/>
    </location>
</feature>
<dbReference type="InterPro" id="IPR004638">
    <property type="entry name" value="EmrB-like"/>
</dbReference>
<evidence type="ECO:0000256" key="5">
    <source>
        <dbReference type="ARBA" id="ARBA00022989"/>
    </source>
</evidence>
<evidence type="ECO:0000256" key="2">
    <source>
        <dbReference type="ARBA" id="ARBA00022448"/>
    </source>
</evidence>
<reference evidence="9" key="1">
    <citation type="submission" date="2020-08" db="EMBL/GenBank/DDBJ databases">
        <title>A bifunctional nitrone conjugated secondary metabolite targeting the ribosome.</title>
        <authorList>
            <person name="Limbrick E.M."/>
            <person name="Graf M."/>
            <person name="Derewacz D.K."/>
            <person name="Nguyen F."/>
            <person name="Spraggins J.M."/>
            <person name="Wieland M."/>
            <person name="Ynigez-Gutierrez A.E."/>
            <person name="Reisman B.J."/>
            <person name="Zinshteyn B."/>
            <person name="McCulloch K."/>
            <person name="Iverson T.M."/>
            <person name="Green R."/>
            <person name="Wilson D.N."/>
            <person name="Bachmann B.O."/>
        </authorList>
    </citation>
    <scope>NUCLEOTIDE SEQUENCE</scope>
    <source>
        <strain evidence="9">Africana</strain>
    </source>
</reference>
<keyword evidence="2" id="KW-0813">Transport</keyword>
<dbReference type="Gene3D" id="1.20.1250.20">
    <property type="entry name" value="MFS general substrate transporter like domains"/>
    <property type="match status" value="1"/>
</dbReference>
<dbReference type="Pfam" id="PF07690">
    <property type="entry name" value="MFS_1"/>
    <property type="match status" value="1"/>
</dbReference>
<protein>
    <submittedName>
        <fullName evidence="9">MFS transporter</fullName>
    </submittedName>
</protein>
<feature type="transmembrane region" description="Helical" evidence="7">
    <location>
        <begin position="54"/>
        <end position="73"/>
    </location>
</feature>
<sequence>MTRARPEGSHRLFTAPFLLSAVAAFMVAVDNLVVVTALPSIRHTFGTGIEGLQWVVSAYTLTYAVFQLSGAALGDRFGRRRVFLAGLTLFVLASAGAALAPTVWALVAARAVQGLGASMVSPLALTIVAHATPRARRAAVLGAWSGISGIGSAIGPVLGGLVVTYAPWQWIFLVNLPIAAVLLPLARLRIDESHGPRDRLDLRGVVLSSAFLLALVFALINGNDLGWAHPTVWGMLVAAAALLPVFVVSQQRAADPMLPPALLRRGAFATAVTLYLLMTFGLFGAMFLATQYFQDRLGYSPLQAGLAIAPAAALPVFIAPLTGKLSRRIGGARVLAAGLALQAAGLLALALAVTPDTAYPRMLPGLLLMGVAASLFFGQISRVILGSVAERYEGIASGAGTTFRQIGTTLGVAVLGAVFAAAGGYHSPQSFSDGFRAALLAGCGAAVLATLLALSLRRAPRMEMS</sequence>
<dbReference type="AlphaFoldDB" id="A0A7D6C4G9"/>
<dbReference type="PANTHER" id="PTHR42718:SF42">
    <property type="entry name" value="EXPORT PROTEIN"/>
    <property type="match status" value="1"/>
</dbReference>
<feature type="transmembrane region" description="Helical" evidence="7">
    <location>
        <begin position="200"/>
        <end position="220"/>
    </location>
</feature>
<name>A0A7D6C4G9_9ACTN</name>
<dbReference type="NCBIfam" id="TIGR00711">
    <property type="entry name" value="efflux_EmrB"/>
    <property type="match status" value="1"/>
</dbReference>
<accession>A0A7D6C4G9</accession>
<feature type="transmembrane region" description="Helical" evidence="7">
    <location>
        <begin position="112"/>
        <end position="131"/>
    </location>
</feature>
<dbReference type="Gene3D" id="1.20.1720.10">
    <property type="entry name" value="Multidrug resistance protein D"/>
    <property type="match status" value="1"/>
</dbReference>
<feature type="transmembrane region" description="Helical" evidence="7">
    <location>
        <begin position="82"/>
        <end position="106"/>
    </location>
</feature>
<evidence type="ECO:0000256" key="7">
    <source>
        <dbReference type="SAM" id="Phobius"/>
    </source>
</evidence>
<feature type="transmembrane region" description="Helical" evidence="7">
    <location>
        <begin position="138"/>
        <end position="162"/>
    </location>
</feature>